<dbReference type="EMBL" id="MK072026">
    <property type="protein sequence ID" value="AYV77292.1"/>
    <property type="molecule type" value="Genomic_DNA"/>
</dbReference>
<sequence>MSNSLSQVDINTIAKEETIISGLLNALTIAPILNNKVLIGGIYVSGSQYGPIYSLAKKCFNIESYIKGTLLLPIEENSIKVSYGKFDIYYVRKIQHTLDCHVGRPDGWCSTFNRFILGVDRETKLVFLRIEDTFCENDSEAVYLLMCICFILFQKHTNNIICQLPDLEAIESDDDSFVQSELSCLDQLTNEIKEIDEEEKRLKERLLILVKSKQIAEEKHYATKNNVAFLLCMP</sequence>
<reference evidence="2" key="1">
    <citation type="submission" date="2018-10" db="EMBL/GenBank/DDBJ databases">
        <title>Hidden diversity of soil giant viruses.</title>
        <authorList>
            <person name="Schulz F."/>
            <person name="Alteio L."/>
            <person name="Goudeau D."/>
            <person name="Ryan E.M."/>
            <person name="Malmstrom R.R."/>
            <person name="Blanchard J."/>
            <person name="Woyke T."/>
        </authorList>
    </citation>
    <scope>NUCLEOTIDE SEQUENCE</scope>
    <source>
        <strain evidence="2">BAV1</strain>
    </source>
</reference>
<evidence type="ECO:0000313" key="2">
    <source>
        <dbReference type="EMBL" id="AYV77292.1"/>
    </source>
</evidence>
<evidence type="ECO:0000256" key="1">
    <source>
        <dbReference type="SAM" id="Coils"/>
    </source>
</evidence>
<gene>
    <name evidence="2" type="ORF">Barrevirus29_5</name>
</gene>
<name>A0A3G4ZQW7_9VIRU</name>
<accession>A0A3G4ZQW7</accession>
<organism evidence="2">
    <name type="scientific">Barrevirus sp</name>
    <dbReference type="NCBI Taxonomy" id="2487763"/>
    <lineage>
        <taxon>Viruses</taxon>
        <taxon>Varidnaviria</taxon>
        <taxon>Bamfordvirae</taxon>
        <taxon>Nucleocytoviricota</taxon>
        <taxon>Megaviricetes</taxon>
        <taxon>Imitervirales</taxon>
        <taxon>Mimiviridae</taxon>
        <taxon>Klosneuvirinae</taxon>
    </lineage>
</organism>
<keyword evidence="1" id="KW-0175">Coiled coil</keyword>
<proteinExistence type="predicted"/>
<feature type="coiled-coil region" evidence="1">
    <location>
        <begin position="178"/>
        <end position="205"/>
    </location>
</feature>
<protein>
    <submittedName>
        <fullName evidence="2">Uncharacterized protein</fullName>
    </submittedName>
</protein>